<feature type="domain" description="Sacsin/Nov" evidence="2">
    <location>
        <begin position="31"/>
        <end position="154"/>
    </location>
</feature>
<accession>A0A9N8KUZ0</accession>
<dbReference type="SUPFAM" id="SSF55874">
    <property type="entry name" value="ATPase domain of HSP90 chaperone/DNA topoisomerase II/histidine kinase"/>
    <property type="match status" value="1"/>
</dbReference>
<feature type="compositionally biased region" description="Polar residues" evidence="1">
    <location>
        <begin position="1578"/>
        <end position="1590"/>
    </location>
</feature>
<feature type="region of interest" description="Disordered" evidence="1">
    <location>
        <begin position="1414"/>
        <end position="1479"/>
    </location>
</feature>
<evidence type="ECO:0000259" key="2">
    <source>
        <dbReference type="Pfam" id="PF25794"/>
    </source>
</evidence>
<organism evidence="3 4">
    <name type="scientific">Aureobasidium uvarum</name>
    <dbReference type="NCBI Taxonomy" id="2773716"/>
    <lineage>
        <taxon>Eukaryota</taxon>
        <taxon>Fungi</taxon>
        <taxon>Dikarya</taxon>
        <taxon>Ascomycota</taxon>
        <taxon>Pezizomycotina</taxon>
        <taxon>Dothideomycetes</taxon>
        <taxon>Dothideomycetidae</taxon>
        <taxon>Dothideales</taxon>
        <taxon>Saccotheciaceae</taxon>
        <taxon>Aureobasidium</taxon>
    </lineage>
</organism>
<name>A0A9N8KUZ0_9PEZI</name>
<dbReference type="NCBIfam" id="NF047352">
    <property type="entry name" value="P_loop_sacsin"/>
    <property type="match status" value="1"/>
</dbReference>
<reference evidence="3" key="1">
    <citation type="submission" date="2020-06" db="EMBL/GenBank/DDBJ databases">
        <authorList>
            <person name="Onetto C."/>
        </authorList>
    </citation>
    <scope>NUCLEOTIDE SEQUENCE</scope>
</reference>
<sequence>MAGTIDYARLREQTMGSGLDEEAVTVNTRALIDKVLARYSGEWTTLRELIQNAADAQATKVTIKFETLPSPSVPVPPASDPSAQLKHVLTNHTLQRLLVSNNGQSFAETDWQRLKRIAEGNPDETKIGAFGVGFYSVFADCENPFVSSGDQTMAFYWKGNSLFTRRGKLPKEQATGETAFVLDYRNTTSPVPNLISICQFLATSLTFVGLQSIELWVDQWNMITLNKKMAPSADVSIPHDVNPKTKEGLMKIVGVEYQNAQIDAKWCNVIGWTRVAGAQQQLQPSSSEPPTQSLRGFFSRFASAATGPSAAAKRAAKEEEAVQKAISEDLAGMSTASVFLRISTVNVQTYVNKSLAAELERATKKPPPKHTRIAILTSSYDESSVSMATLSGSSSGKAAEIFASVLPSKNGRVFIGFPTAQTTGLLAHISAPSVIPTVERESIDLNARWVRTWNVEMLRVAGIACRVAYTGDMAELKNKLERQMKTSGNKKVQKEDLEAVMASAIHTFKQYTFSESTPSSQVGAIIEEAFWTCNQKGSINLLSTRGVLPSFEVRVATEDLSFVDGIPVVPNEIMEKASVFMRNLKEYGLLSDITTHDIKKELEARALEEKQLTELIKWAATKLSRDELDVSALRSLFDGTVATIAEEYASTYPGPVLLLGSIDSFPNPSKIPSELPAPSTTIPFRFVKNIPKNQLETFGWNELQIVPWLRYIIEKDGVGLSAEQSITKSPSFSGQVLSVISKSWDGLSQSSKGTVVQLLEPRTVIPTKLGMRKPSQSYFASVRLFDDLPTVYGLQGVKEKFLLPLGVRKTVELSVVFDRLMAKSSGAAEGKWSHVDLIKYLVSVQNDIPTEDYEKLRKTPICPAEVQGDSKATEGKLYKVSDLYEPMPVLRELGLPLLQWPGEFRKTNPESKFLSVLGLKAYPGVQDLIPIMTKAAAEGDSRLYEKTLQYYITNHYTNGYRTFPVERVTVPFLPLQGGDLKQLATPTQCFANKRSAILGFPIIRDDLQKHAALFNVEQNPPIVICAENLIKSPPKSRADAKNIFGYFAGRLNEIGPSGNLAERLGESRIIPIVKSGSGNEKSESLRYTAPRACFLGDSAAYGEIFDFVDFGSEANSFLLKIGSKHEPSAPELAGMLVREPSRLLSTLGQEKYLSLLRRIADNTSGLKNDKMLWAALKRSPCLLAVKEIAPTTSKVTEDEQDYFEENEAAIKEWHLAVPSSIILVDDFYSYRLFKERLLAGPQEEILENLYAGLGATWISSLIEDDQRMGGLLPDQSGAAKLQGLIVERCRLFLHDHTAEMIRHDSKWLEGVLAVKVVSSLTLTKTLRGYNATYKEKRTAALHRDTKKDATLFVTARPDFYEVARAIMSLLLKRPKQQDFLALEMILDSDLRRLKTKGYNVDRILRQKAAENRMAENKRQQQIEEEQQRVAEREAEWNAQQQTRAIDAPGAPKATPEKPKPIPGAFDASPETTVAQRPKRGTGFFSNLQRQLGFETGPAEQEAQQQQQRQKQLQDTSQPEAGPSDAPPPYSENPGQVVKKSTVSQQPEKITPPHQITQNLISAVNSSRAHDSAGLFSPPTENTVKETPSYCDSTPGQNLTFIGNTSAGVKIFLDNAVPASSRATFLQAHATQLNAFAALLLDVGNVFLLRPQSLHIYYNESGSSIAFNRQGSIFCNLRYFLQLHWQNYGTAGGVGKQAAAVYWFVTLCHELAHNLVSEHSQQHEFYTESFVTEYFGKMMSKCGQYASEVPQAAVRG</sequence>
<dbReference type="InterPro" id="IPR022155">
    <property type="entry name" value="DUF3684"/>
</dbReference>
<dbReference type="Proteomes" id="UP000745764">
    <property type="component" value="Unassembled WGS sequence"/>
</dbReference>
<dbReference type="Gene3D" id="3.30.565.10">
    <property type="entry name" value="Histidine kinase-like ATPase, C-terminal domain"/>
    <property type="match status" value="1"/>
</dbReference>
<dbReference type="PANTHER" id="PTHR47839">
    <property type="entry name" value="DOMAIN PROTEIN, PUTATIVE (AFU_ORTHOLOGUE AFUA_6G04830)-RELATED"/>
    <property type="match status" value="1"/>
</dbReference>
<dbReference type="InterPro" id="IPR036890">
    <property type="entry name" value="HATPase_C_sf"/>
</dbReference>
<dbReference type="Pfam" id="PF12449">
    <property type="entry name" value="DUF3684"/>
    <property type="match status" value="1"/>
</dbReference>
<protein>
    <recommendedName>
        <fullName evidence="2">Sacsin/Nov domain-containing protein</fullName>
    </recommendedName>
</protein>
<feature type="compositionally biased region" description="Low complexity" evidence="1">
    <location>
        <begin position="1500"/>
        <end position="1517"/>
    </location>
</feature>
<dbReference type="Pfam" id="PF25794">
    <property type="entry name" value="SACS"/>
    <property type="match status" value="1"/>
</dbReference>
<dbReference type="OrthoDB" id="10031156at2759"/>
<feature type="region of interest" description="Disordered" evidence="1">
    <location>
        <begin position="1494"/>
        <end position="1553"/>
    </location>
</feature>
<proteinExistence type="predicted"/>
<feature type="compositionally biased region" description="Basic and acidic residues" evidence="1">
    <location>
        <begin position="1414"/>
        <end position="1435"/>
    </location>
</feature>
<comment type="caution">
    <text evidence="3">The sequence shown here is derived from an EMBL/GenBank/DDBJ whole genome shotgun (WGS) entry which is preliminary data.</text>
</comment>
<gene>
    <name evidence="3" type="ORF">AWRI4620_LOCUS7469</name>
</gene>
<evidence type="ECO:0000313" key="3">
    <source>
        <dbReference type="EMBL" id="CAD0113214.1"/>
    </source>
</evidence>
<dbReference type="EMBL" id="CAINUL010000015">
    <property type="protein sequence ID" value="CAD0113214.1"/>
    <property type="molecule type" value="Genomic_DNA"/>
</dbReference>
<feature type="region of interest" description="Disordered" evidence="1">
    <location>
        <begin position="1568"/>
        <end position="1590"/>
    </location>
</feature>
<keyword evidence="4" id="KW-1185">Reference proteome</keyword>
<evidence type="ECO:0000313" key="4">
    <source>
        <dbReference type="Proteomes" id="UP000745764"/>
    </source>
</evidence>
<feature type="compositionally biased region" description="Polar residues" evidence="1">
    <location>
        <begin position="1538"/>
        <end position="1553"/>
    </location>
</feature>
<dbReference type="PANTHER" id="PTHR47839:SF1">
    <property type="entry name" value="DOMAIN PROTEIN, PUTATIVE (AFU_ORTHOLOGUE AFUA_6G04830)-RELATED"/>
    <property type="match status" value="1"/>
</dbReference>
<evidence type="ECO:0000256" key="1">
    <source>
        <dbReference type="SAM" id="MobiDB-lite"/>
    </source>
</evidence>
<dbReference type="InterPro" id="IPR058210">
    <property type="entry name" value="SACS/Nov_dom"/>
</dbReference>